<dbReference type="EMBL" id="MU006322">
    <property type="protein sequence ID" value="KAF2847800.1"/>
    <property type="molecule type" value="Genomic_DNA"/>
</dbReference>
<dbReference type="PANTHER" id="PTHR34144:SF7">
    <property type="entry name" value="EXPORT PROTEIN (CAP59), PUTATIVE (AFU_ORTHOLOGUE AFUA_7G05020)-RELATED"/>
    <property type="match status" value="1"/>
</dbReference>
<organism evidence="1 2">
    <name type="scientific">Plenodomus tracheiphilus IPT5</name>
    <dbReference type="NCBI Taxonomy" id="1408161"/>
    <lineage>
        <taxon>Eukaryota</taxon>
        <taxon>Fungi</taxon>
        <taxon>Dikarya</taxon>
        <taxon>Ascomycota</taxon>
        <taxon>Pezizomycotina</taxon>
        <taxon>Dothideomycetes</taxon>
        <taxon>Pleosporomycetidae</taxon>
        <taxon>Pleosporales</taxon>
        <taxon>Pleosporineae</taxon>
        <taxon>Leptosphaeriaceae</taxon>
        <taxon>Plenodomus</taxon>
    </lineage>
</organism>
<dbReference type="PANTHER" id="PTHR34144">
    <property type="entry name" value="CHROMOSOME 8, WHOLE GENOME SHOTGUN SEQUENCE"/>
    <property type="match status" value="1"/>
</dbReference>
<evidence type="ECO:0000313" key="2">
    <source>
        <dbReference type="Proteomes" id="UP000799423"/>
    </source>
</evidence>
<sequence>MTGVCNHMHPYLSHNYDLNWSQVVIEPVNPPTSTYNLVHTPPTLLHSHYHWNNGKILRLHWNRALVDLVRHLGPQNVFVAVLESGSWDDSKEALRELDHNLAQYGVERWIELQEITHKNETERIEASDETGWVQTSRDRKERRRIPYLANLRNKVMLQMLKENDLDGKRFKKVLWLNDVIFTVCDYAAACSMDFSNPPYYYDTFALRDAAGRKTASQTWPYFTTSISRDAMISNSPVPMLSGWNGVVAMDAQAFYGHNALEFRGVHDDVASLHLEASECCPIHADNPVTQKTSVWLNPNVRVGYNAHAYETVNRDRAWSPLYRRIQGRWKLRLMSLTTFLRHSVEEWRLNSKLRRWRKASFASRLQG</sequence>
<dbReference type="AlphaFoldDB" id="A0A6A7AX24"/>
<name>A0A6A7AX24_9PLEO</name>
<keyword evidence="2" id="KW-1185">Reference proteome</keyword>
<accession>A0A6A7AX24</accession>
<reference evidence="1" key="1">
    <citation type="submission" date="2020-01" db="EMBL/GenBank/DDBJ databases">
        <authorList>
            <consortium name="DOE Joint Genome Institute"/>
            <person name="Haridas S."/>
            <person name="Albert R."/>
            <person name="Binder M."/>
            <person name="Bloem J."/>
            <person name="Labutti K."/>
            <person name="Salamov A."/>
            <person name="Andreopoulos B."/>
            <person name="Baker S.E."/>
            <person name="Barry K."/>
            <person name="Bills G."/>
            <person name="Bluhm B.H."/>
            <person name="Cannon C."/>
            <person name="Castanera R."/>
            <person name="Culley D.E."/>
            <person name="Daum C."/>
            <person name="Ezra D."/>
            <person name="Gonzalez J.B."/>
            <person name="Henrissat B."/>
            <person name="Kuo A."/>
            <person name="Liang C."/>
            <person name="Lipzen A."/>
            <person name="Lutzoni F."/>
            <person name="Magnuson J."/>
            <person name="Mondo S."/>
            <person name="Nolan M."/>
            <person name="Ohm R."/>
            <person name="Pangilinan J."/>
            <person name="Park H.-J."/>
            <person name="Ramirez L."/>
            <person name="Alfaro M."/>
            <person name="Sun H."/>
            <person name="Tritt A."/>
            <person name="Yoshinaga Y."/>
            <person name="Zwiers L.-H."/>
            <person name="Turgeon B.G."/>
            <person name="Goodwin S.B."/>
            <person name="Spatafora J.W."/>
            <person name="Crous P.W."/>
            <person name="Grigoriev I.V."/>
        </authorList>
    </citation>
    <scope>NUCLEOTIDE SEQUENCE</scope>
    <source>
        <strain evidence="1">IPT5</strain>
    </source>
</reference>
<dbReference type="Pfam" id="PF11735">
    <property type="entry name" value="CAP59_mtransfer"/>
    <property type="match status" value="1"/>
</dbReference>
<dbReference type="OrthoDB" id="262547at2759"/>
<evidence type="ECO:0000313" key="1">
    <source>
        <dbReference type="EMBL" id="KAF2847800.1"/>
    </source>
</evidence>
<proteinExistence type="predicted"/>
<protein>
    <submittedName>
        <fullName evidence="1">Glycosyltransferase family 69 protein</fullName>
    </submittedName>
</protein>
<dbReference type="InterPro" id="IPR021047">
    <property type="entry name" value="Mannosyltransferase_CMT1"/>
</dbReference>
<dbReference type="Proteomes" id="UP000799423">
    <property type="component" value="Unassembled WGS sequence"/>
</dbReference>
<gene>
    <name evidence="1" type="ORF">T440DRAFT_491592</name>
</gene>